<gene>
    <name evidence="3" type="ORF">BL253_19545</name>
</gene>
<protein>
    <recommendedName>
        <fullName evidence="2">Response regulatory domain-containing protein</fullName>
    </recommendedName>
</protein>
<dbReference type="EMBL" id="MOMC01000040">
    <property type="protein sequence ID" value="ONH28389.1"/>
    <property type="molecule type" value="Genomic_DNA"/>
</dbReference>
<keyword evidence="1" id="KW-0597">Phosphoprotein</keyword>
<keyword evidence="4" id="KW-1185">Reference proteome</keyword>
<dbReference type="InterPro" id="IPR001789">
    <property type="entry name" value="Sig_transdc_resp-reg_receiver"/>
</dbReference>
<dbReference type="SUPFAM" id="SSF52172">
    <property type="entry name" value="CheY-like"/>
    <property type="match status" value="1"/>
</dbReference>
<dbReference type="SMART" id="SM00448">
    <property type="entry name" value="REC"/>
    <property type="match status" value="1"/>
</dbReference>
<sequence length="145" mass="15481">MSTVLVYADRADVRERVKAAIGTVPDQQLGEIEFVDVTDGRVLVAAVDHGEVDLCVLDAEATPEGGMGLSRQLKNEITDCPPTILLVARQDDRWLATWSLADAVVTHPVDPDELTAAVVGLLRARASGAPVRRPVTYAAHGTSEP</sequence>
<evidence type="ECO:0000256" key="1">
    <source>
        <dbReference type="PROSITE-ProRule" id="PRU00169"/>
    </source>
</evidence>
<dbReference type="OrthoDB" id="3395459at2"/>
<evidence type="ECO:0000313" key="3">
    <source>
        <dbReference type="EMBL" id="ONH28389.1"/>
    </source>
</evidence>
<dbReference type="PROSITE" id="PS50110">
    <property type="entry name" value="RESPONSE_REGULATORY"/>
    <property type="match status" value="1"/>
</dbReference>
<evidence type="ECO:0000313" key="4">
    <source>
        <dbReference type="Proteomes" id="UP000188929"/>
    </source>
</evidence>
<comment type="caution">
    <text evidence="3">The sequence shown here is derived from an EMBL/GenBank/DDBJ whole genome shotgun (WGS) entry which is preliminary data.</text>
</comment>
<evidence type="ECO:0000259" key="2">
    <source>
        <dbReference type="PROSITE" id="PS50110"/>
    </source>
</evidence>
<dbReference type="RefSeq" id="WP_076818628.1">
    <property type="nucleotide sequence ID" value="NZ_MOMC01000040.1"/>
</dbReference>
<dbReference type="AlphaFoldDB" id="A0A1V2I8P2"/>
<dbReference type="Proteomes" id="UP000188929">
    <property type="component" value="Unassembled WGS sequence"/>
</dbReference>
<dbReference type="InterPro" id="IPR011006">
    <property type="entry name" value="CheY-like_superfamily"/>
</dbReference>
<dbReference type="STRING" id="1834516.BL253_19545"/>
<organism evidence="3 4">
    <name type="scientific">Pseudofrankia asymbiotica</name>
    <dbReference type="NCBI Taxonomy" id="1834516"/>
    <lineage>
        <taxon>Bacteria</taxon>
        <taxon>Bacillati</taxon>
        <taxon>Actinomycetota</taxon>
        <taxon>Actinomycetes</taxon>
        <taxon>Frankiales</taxon>
        <taxon>Frankiaceae</taxon>
        <taxon>Pseudofrankia</taxon>
    </lineage>
</organism>
<proteinExistence type="predicted"/>
<accession>A0A1V2I8P2</accession>
<feature type="modified residue" description="4-aspartylphosphate" evidence="1">
    <location>
        <position position="58"/>
    </location>
</feature>
<reference evidence="4" key="1">
    <citation type="submission" date="2016-10" db="EMBL/GenBank/DDBJ databases">
        <title>Frankia sp. NRRL B-16386 Genome sequencing.</title>
        <authorList>
            <person name="Ghodhbane-Gtari F."/>
            <person name="Swanson E."/>
            <person name="Gueddou A."/>
            <person name="Hezbri K."/>
            <person name="Ktari K."/>
            <person name="Nouioui I."/>
            <person name="Morris K."/>
            <person name="Simpson S."/>
            <person name="Abebe-Akele F."/>
            <person name="Thomas K."/>
            <person name="Gtari M."/>
            <person name="Tisa L.S."/>
        </authorList>
    </citation>
    <scope>NUCLEOTIDE SEQUENCE [LARGE SCALE GENOMIC DNA]</scope>
    <source>
        <strain evidence="4">NRRL B-16386</strain>
    </source>
</reference>
<dbReference type="Gene3D" id="3.40.50.2300">
    <property type="match status" value="1"/>
</dbReference>
<dbReference type="GO" id="GO:0000160">
    <property type="term" value="P:phosphorelay signal transduction system"/>
    <property type="evidence" value="ECO:0007669"/>
    <property type="project" value="InterPro"/>
</dbReference>
<name>A0A1V2I8P2_9ACTN</name>
<feature type="domain" description="Response regulatory" evidence="2">
    <location>
        <begin position="3"/>
        <end position="122"/>
    </location>
</feature>